<dbReference type="RefSeq" id="WP_013336153.1">
    <property type="nucleotide sequence ID" value="NC_014537.1"/>
</dbReference>
<evidence type="ECO:0000259" key="1">
    <source>
        <dbReference type="Pfam" id="PF04014"/>
    </source>
</evidence>
<accession>E1QQ56</accession>
<evidence type="ECO:0000313" key="3">
    <source>
        <dbReference type="Proteomes" id="UP000006681"/>
    </source>
</evidence>
<dbReference type="Gene3D" id="2.10.260.10">
    <property type="match status" value="1"/>
</dbReference>
<sequence length="108" mass="12263">MDGQELRQRRGAPGYRVTKLPYKVRVYLNNQVLIPASLVRVLGISGLKYAVITISYNGIPITIKGVKLLRTKRTDSRQFTIPRDVREAYGIRPGDEVEIIDIKPLRLS</sequence>
<dbReference type="InterPro" id="IPR037914">
    <property type="entry name" value="SpoVT-AbrB_sf"/>
</dbReference>
<dbReference type="AlphaFoldDB" id="E1QQ56"/>
<dbReference type="HOGENOM" id="CLU_167329_0_0_2"/>
<dbReference type="SUPFAM" id="SSF89447">
    <property type="entry name" value="AbrB/MazE/MraZ-like"/>
    <property type="match status" value="1"/>
</dbReference>
<dbReference type="Pfam" id="PF04014">
    <property type="entry name" value="MazE_antitoxin"/>
    <property type="match status" value="1"/>
</dbReference>
<dbReference type="InterPro" id="IPR007159">
    <property type="entry name" value="SpoVT-AbrB_dom"/>
</dbReference>
<reference evidence="3" key="2">
    <citation type="journal article" date="2010" name="Stand. Genomic Sci.">
        <title>Complete genome sequence of Vulcanisaeta distributa type strain (IC-017T).</title>
        <authorList>
            <person name="Mavromatis K."/>
            <person name="Sikorski J."/>
            <person name="Pabst E."/>
            <person name="Teshima H."/>
            <person name="Lapidus A."/>
            <person name="Lucas S."/>
            <person name="Nolan M."/>
            <person name="Glavina Del Rio T."/>
            <person name="Cheng J."/>
            <person name="Bruce D."/>
            <person name="Goodwin L."/>
            <person name="Pitluck S."/>
            <person name="Liolios K."/>
            <person name="Ivanova N."/>
            <person name="Mikhailova N."/>
            <person name="Pati A."/>
            <person name="Chen A."/>
            <person name="Palaniappan K."/>
            <person name="Land M."/>
            <person name="Hauser L."/>
            <person name="Chang Y."/>
            <person name="Jeffries C."/>
            <person name="Rohde M."/>
            <person name="Spring S."/>
            <person name="Goker M."/>
            <person name="Wirth R."/>
            <person name="Woyke T."/>
            <person name="Bristow J."/>
            <person name="Eisen J."/>
            <person name="Markowitz V."/>
            <person name="Hugenholtz P."/>
            <person name="Klenk H."/>
            <person name="Kyrpides N."/>
        </authorList>
    </citation>
    <scope>NUCLEOTIDE SEQUENCE [LARGE SCALE GENOMIC DNA]</scope>
    <source>
        <strain evidence="3">DSM 14429 / JCM 11212 / NBRC 100878 / IC-017</strain>
    </source>
</reference>
<reference evidence="2 3" key="1">
    <citation type="journal article" date="2010" name="Stand. Genomic Sci.">
        <title>Complete genome sequence of Vulcanisaeta distributa type strain (IC-017).</title>
        <authorList>
            <person name="Mavromatis K."/>
            <person name="Sikorski J."/>
            <person name="Pabst E."/>
            <person name="Teshima H."/>
            <person name="Lapidus A."/>
            <person name="Lucas S."/>
            <person name="Nolan M."/>
            <person name="Glavina Del Rio T."/>
            <person name="Cheng J.F."/>
            <person name="Bruce D."/>
            <person name="Goodwin L."/>
            <person name="Pitluck S."/>
            <person name="Liolios K."/>
            <person name="Ivanova N."/>
            <person name="Mikhailova N."/>
            <person name="Pati A."/>
            <person name="Chen A."/>
            <person name="Palaniappan K."/>
            <person name="Land M."/>
            <person name="Hauser L."/>
            <person name="Chang Y.J."/>
            <person name="Jeffries C.D."/>
            <person name="Rohde M."/>
            <person name="Spring S."/>
            <person name="Goker M."/>
            <person name="Wirth R."/>
            <person name="Woyke T."/>
            <person name="Bristow J."/>
            <person name="Eisen J.A."/>
            <person name="Markowitz V."/>
            <person name="Hugenholtz P."/>
            <person name="Klenk H.P."/>
            <person name="Kyrpides N.C."/>
        </authorList>
    </citation>
    <scope>NUCLEOTIDE SEQUENCE [LARGE SCALE GENOMIC DNA]</scope>
    <source>
        <strain evidence="3">DSM 14429 / JCM 11212 / NBRC 100878 / IC-017</strain>
    </source>
</reference>
<dbReference type="GO" id="GO:0003677">
    <property type="term" value="F:DNA binding"/>
    <property type="evidence" value="ECO:0007669"/>
    <property type="project" value="InterPro"/>
</dbReference>
<dbReference type="KEGG" id="vdi:Vdis_1039"/>
<proteinExistence type="predicted"/>
<dbReference type="GeneID" id="9751970"/>
<dbReference type="eggNOG" id="arCOG00818">
    <property type="taxonomic scope" value="Archaea"/>
</dbReference>
<dbReference type="Proteomes" id="UP000006681">
    <property type="component" value="Chromosome"/>
</dbReference>
<name>E1QQ56_VULDI</name>
<gene>
    <name evidence="2" type="ordered locus">Vdis_1039</name>
</gene>
<evidence type="ECO:0000313" key="2">
    <source>
        <dbReference type="EMBL" id="ADN50428.1"/>
    </source>
</evidence>
<protein>
    <submittedName>
        <fullName evidence="2">Transcriptional regulator, AbrB family</fullName>
    </submittedName>
</protein>
<feature type="domain" description="SpoVT-AbrB" evidence="1">
    <location>
        <begin position="76"/>
        <end position="100"/>
    </location>
</feature>
<organism evidence="2 3">
    <name type="scientific">Vulcanisaeta distributa (strain DSM 14429 / JCM 11212 / NBRC 100878 / IC-017)</name>
    <dbReference type="NCBI Taxonomy" id="572478"/>
    <lineage>
        <taxon>Archaea</taxon>
        <taxon>Thermoproteota</taxon>
        <taxon>Thermoprotei</taxon>
        <taxon>Thermoproteales</taxon>
        <taxon>Thermoproteaceae</taxon>
        <taxon>Vulcanisaeta</taxon>
    </lineage>
</organism>
<keyword evidence="3" id="KW-1185">Reference proteome</keyword>
<dbReference type="EMBL" id="CP002100">
    <property type="protein sequence ID" value="ADN50428.1"/>
    <property type="molecule type" value="Genomic_DNA"/>
</dbReference>
<dbReference type="OrthoDB" id="30861at2157"/>